<keyword evidence="4" id="KW-0804">Transcription</keyword>
<comment type="caution">
    <text evidence="8">The sequence shown here is derived from an EMBL/GenBank/DDBJ whole genome shotgun (WGS) entry which is preliminary data.</text>
</comment>
<dbReference type="GO" id="GO:0006355">
    <property type="term" value="P:regulation of DNA-templated transcription"/>
    <property type="evidence" value="ECO:0007669"/>
    <property type="project" value="InterPro"/>
</dbReference>
<evidence type="ECO:0000256" key="4">
    <source>
        <dbReference type="ARBA" id="ARBA00023163"/>
    </source>
</evidence>
<dbReference type="GO" id="GO:0005524">
    <property type="term" value="F:ATP binding"/>
    <property type="evidence" value="ECO:0007669"/>
    <property type="project" value="UniProtKB-KW"/>
</dbReference>
<dbReference type="InterPro" id="IPR009057">
    <property type="entry name" value="Homeodomain-like_sf"/>
</dbReference>
<dbReference type="Gene3D" id="3.40.50.2300">
    <property type="match status" value="1"/>
</dbReference>
<reference evidence="8 9" key="1">
    <citation type="submission" date="2011-08" db="EMBL/GenBank/DDBJ databases">
        <title>The Genome Sequence of Alistipes indistinctus YIT 12060.</title>
        <authorList>
            <consortium name="The Broad Institute Genome Sequencing Platform"/>
            <person name="Earl A."/>
            <person name="Ward D."/>
            <person name="Feldgarden M."/>
            <person name="Gevers D."/>
            <person name="Morotomi M."/>
            <person name="Young S.K."/>
            <person name="Zeng Q."/>
            <person name="Gargeya S."/>
            <person name="Fitzgerald M."/>
            <person name="Haas B."/>
            <person name="Abouelleil A."/>
            <person name="Alvarado L."/>
            <person name="Arachchi H.M."/>
            <person name="Berlin A."/>
            <person name="Brown A."/>
            <person name="Chapman S.B."/>
            <person name="Chen Z."/>
            <person name="Dunbar C."/>
            <person name="Freedman E."/>
            <person name="Gearin G."/>
            <person name="Gellesch M."/>
            <person name="Goldberg J."/>
            <person name="Griggs A."/>
            <person name="Gujja S."/>
            <person name="Heiman D."/>
            <person name="Howarth C."/>
            <person name="Larson L."/>
            <person name="Lui A."/>
            <person name="MacDonald P.J.P."/>
            <person name="Montmayeur A."/>
            <person name="Murphy C."/>
            <person name="Neiman D."/>
            <person name="Pearson M."/>
            <person name="Priest M."/>
            <person name="Roberts A."/>
            <person name="Saif S."/>
            <person name="Shea T."/>
            <person name="Shenoy N."/>
            <person name="Sisk P."/>
            <person name="Stolte C."/>
            <person name="Sykes S."/>
            <person name="Wortman J."/>
            <person name="Nusbaum C."/>
            <person name="Birren B."/>
        </authorList>
    </citation>
    <scope>NUCLEOTIDE SEQUENCE [LARGE SCALE GENOMIC DNA]</scope>
    <source>
        <strain evidence="8 9">YIT 12060</strain>
    </source>
</reference>
<dbReference type="CDD" id="cd00009">
    <property type="entry name" value="AAA"/>
    <property type="match status" value="1"/>
</dbReference>
<dbReference type="PROSITE" id="PS50110">
    <property type="entry name" value="RESPONSE_REGULATORY"/>
    <property type="match status" value="1"/>
</dbReference>
<dbReference type="GeneID" id="92815593"/>
<keyword evidence="2" id="KW-0067">ATP-binding</keyword>
<accession>G5H9R2</accession>
<proteinExistence type="predicted"/>
<dbReference type="EMBL" id="ADLD01000013">
    <property type="protein sequence ID" value="EHB91328.1"/>
    <property type="molecule type" value="Genomic_DNA"/>
</dbReference>
<dbReference type="eggNOG" id="COG2204">
    <property type="taxonomic scope" value="Bacteria"/>
</dbReference>
<dbReference type="FunFam" id="3.40.50.300:FF:000006">
    <property type="entry name" value="DNA-binding transcriptional regulator NtrC"/>
    <property type="match status" value="1"/>
</dbReference>
<dbReference type="PANTHER" id="PTHR32071">
    <property type="entry name" value="TRANSCRIPTIONAL REGULATORY PROTEIN"/>
    <property type="match status" value="1"/>
</dbReference>
<dbReference type="SUPFAM" id="SSF52540">
    <property type="entry name" value="P-loop containing nucleoside triphosphate hydrolases"/>
    <property type="match status" value="1"/>
</dbReference>
<dbReference type="PRINTS" id="PR01590">
    <property type="entry name" value="HTHFIS"/>
</dbReference>
<dbReference type="InterPro" id="IPR058031">
    <property type="entry name" value="AAA_lid_NorR"/>
</dbReference>
<dbReference type="RefSeq" id="WP_009134183.1">
    <property type="nucleotide sequence ID" value="NZ_CP102250.1"/>
</dbReference>
<dbReference type="Pfam" id="PF25601">
    <property type="entry name" value="AAA_lid_14"/>
    <property type="match status" value="1"/>
</dbReference>
<evidence type="ECO:0000259" key="7">
    <source>
        <dbReference type="PROSITE" id="PS50110"/>
    </source>
</evidence>
<dbReference type="SMART" id="SM00382">
    <property type="entry name" value="AAA"/>
    <property type="match status" value="1"/>
</dbReference>
<dbReference type="Pfam" id="PF02954">
    <property type="entry name" value="HTH_8"/>
    <property type="match status" value="1"/>
</dbReference>
<dbReference type="PROSITE" id="PS50045">
    <property type="entry name" value="SIGMA54_INTERACT_4"/>
    <property type="match status" value="1"/>
</dbReference>
<dbReference type="Pfam" id="PF00072">
    <property type="entry name" value="Response_reg"/>
    <property type="match status" value="1"/>
</dbReference>
<dbReference type="HOGENOM" id="CLU_000445_0_6_10"/>
<evidence type="ECO:0000259" key="6">
    <source>
        <dbReference type="PROSITE" id="PS50045"/>
    </source>
</evidence>
<dbReference type="Proteomes" id="UP000006008">
    <property type="component" value="Unassembled WGS sequence"/>
</dbReference>
<dbReference type="Gene3D" id="1.10.8.60">
    <property type="match status" value="1"/>
</dbReference>
<feature type="domain" description="Response regulatory" evidence="7">
    <location>
        <begin position="7"/>
        <end position="126"/>
    </location>
</feature>
<dbReference type="PATRIC" id="fig|742725.3.peg.1458"/>
<dbReference type="InterPro" id="IPR027417">
    <property type="entry name" value="P-loop_NTPase"/>
</dbReference>
<dbReference type="STRING" id="742725.HMPREF9450_01377"/>
<dbReference type="SUPFAM" id="SSF52172">
    <property type="entry name" value="CheY-like"/>
    <property type="match status" value="1"/>
</dbReference>
<name>G5H9R2_9BACT</name>
<gene>
    <name evidence="8" type="ORF">HMPREF9450_01377</name>
</gene>
<feature type="modified residue" description="4-aspartylphosphate" evidence="5">
    <location>
        <position position="56"/>
    </location>
</feature>
<dbReference type="AlphaFoldDB" id="G5H9R2"/>
<keyword evidence="5" id="KW-0597">Phosphoprotein</keyword>
<evidence type="ECO:0000256" key="1">
    <source>
        <dbReference type="ARBA" id="ARBA00022741"/>
    </source>
</evidence>
<organism evidence="8 9">
    <name type="scientific">Alistipes indistinctus YIT 12060</name>
    <dbReference type="NCBI Taxonomy" id="742725"/>
    <lineage>
        <taxon>Bacteria</taxon>
        <taxon>Pseudomonadati</taxon>
        <taxon>Bacteroidota</taxon>
        <taxon>Bacteroidia</taxon>
        <taxon>Bacteroidales</taxon>
        <taxon>Rikenellaceae</taxon>
        <taxon>Alistipes</taxon>
    </lineage>
</organism>
<keyword evidence="9" id="KW-1185">Reference proteome</keyword>
<feature type="domain" description="Sigma-54 factor interaction" evidence="6">
    <location>
        <begin position="152"/>
        <end position="381"/>
    </location>
</feature>
<dbReference type="InterPro" id="IPR002197">
    <property type="entry name" value="HTH_Fis"/>
</dbReference>
<evidence type="ECO:0000256" key="5">
    <source>
        <dbReference type="PROSITE-ProRule" id="PRU00169"/>
    </source>
</evidence>
<dbReference type="Pfam" id="PF00158">
    <property type="entry name" value="Sigma54_activat"/>
    <property type="match status" value="1"/>
</dbReference>
<evidence type="ECO:0000313" key="8">
    <source>
        <dbReference type="EMBL" id="EHB91328.1"/>
    </source>
</evidence>
<dbReference type="GO" id="GO:0000160">
    <property type="term" value="P:phosphorelay signal transduction system"/>
    <property type="evidence" value="ECO:0007669"/>
    <property type="project" value="InterPro"/>
</dbReference>
<dbReference type="SUPFAM" id="SSF46689">
    <property type="entry name" value="Homeodomain-like"/>
    <property type="match status" value="1"/>
</dbReference>
<dbReference type="Gene3D" id="1.10.10.60">
    <property type="entry name" value="Homeodomain-like"/>
    <property type="match status" value="1"/>
</dbReference>
<sequence>MTGKAGSILIVDDNKSILTALKLLLGNYFNRVVTLPAPTALVSTLRSEKFDVVLLDMNFSAGINNGNEGLYWLSEVKKESPASQVVLFTAYADIDLAVKAIKKGAVDFVVKPWDNSKLIATLQAAYNLSISKQEVKQLREIKREFRSEASMFWGDSEAMRTLRQMIEKVAPTDATILIAGENGTGKDMLAREIHALSARRDESLVSVDMGALTETLFESELFGHVKGAFTDARSDRAGKFEVASGGTLFLDEIGNLPYHLQSKLLSVIQSRTVTRVGSNTPVPVDIRLICATNRNLPEMVASGSFREDLFYRINTIHVTLPPLRDRPEDILPLAERFLSQYAARYGKNITAIDRTAAEKLGAYPWYGNIRELQHAVEKAVILCEGERLQAADFVLAQRDETVMPGGVTTLEEMESSLIRRAMDQHKGNLSQVAVQLGITRQTLYNKIKKYNL</sequence>
<evidence type="ECO:0008006" key="10">
    <source>
        <dbReference type="Google" id="ProtNLM"/>
    </source>
</evidence>
<evidence type="ECO:0000313" key="9">
    <source>
        <dbReference type="Proteomes" id="UP000006008"/>
    </source>
</evidence>
<dbReference type="SMART" id="SM00448">
    <property type="entry name" value="REC"/>
    <property type="match status" value="1"/>
</dbReference>
<keyword evidence="1" id="KW-0547">Nucleotide-binding</keyword>
<dbReference type="InterPro" id="IPR025943">
    <property type="entry name" value="Sigma_54_int_dom_ATP-bd_2"/>
</dbReference>
<dbReference type="InterPro" id="IPR001789">
    <property type="entry name" value="Sig_transdc_resp-reg_receiver"/>
</dbReference>
<keyword evidence="3" id="KW-0805">Transcription regulation</keyword>
<protein>
    <recommendedName>
        <fullName evidence="10">Sigma-54-dependent Fis family transcriptional regulator</fullName>
    </recommendedName>
</protein>
<dbReference type="GO" id="GO:0043565">
    <property type="term" value="F:sequence-specific DNA binding"/>
    <property type="evidence" value="ECO:0007669"/>
    <property type="project" value="InterPro"/>
</dbReference>
<evidence type="ECO:0000256" key="3">
    <source>
        <dbReference type="ARBA" id="ARBA00023015"/>
    </source>
</evidence>
<dbReference type="Gene3D" id="3.40.50.300">
    <property type="entry name" value="P-loop containing nucleotide triphosphate hydrolases"/>
    <property type="match status" value="1"/>
</dbReference>
<dbReference type="PROSITE" id="PS00676">
    <property type="entry name" value="SIGMA54_INTERACT_2"/>
    <property type="match status" value="1"/>
</dbReference>
<evidence type="ECO:0000256" key="2">
    <source>
        <dbReference type="ARBA" id="ARBA00022840"/>
    </source>
</evidence>
<dbReference type="InterPro" id="IPR011006">
    <property type="entry name" value="CheY-like_superfamily"/>
</dbReference>
<dbReference type="OrthoDB" id="9810703at2"/>
<dbReference type="InterPro" id="IPR002078">
    <property type="entry name" value="Sigma_54_int"/>
</dbReference>
<dbReference type="InterPro" id="IPR003593">
    <property type="entry name" value="AAA+_ATPase"/>
</dbReference>
<dbReference type="PANTHER" id="PTHR32071:SF113">
    <property type="entry name" value="ALGINATE BIOSYNTHESIS TRANSCRIPTIONAL REGULATORY PROTEIN ALGB"/>
    <property type="match status" value="1"/>
</dbReference>